<evidence type="ECO:0000256" key="1">
    <source>
        <dbReference type="SAM" id="SignalP"/>
    </source>
</evidence>
<dbReference type="Pfam" id="PF05239">
    <property type="entry name" value="PRC"/>
    <property type="match status" value="1"/>
</dbReference>
<dbReference type="RefSeq" id="WP_200610535.1">
    <property type="nucleotide sequence ID" value="NZ_JAEHHL010000007.1"/>
</dbReference>
<dbReference type="AlphaFoldDB" id="A0A8J7M8M9"/>
<evidence type="ECO:0000313" key="3">
    <source>
        <dbReference type="EMBL" id="MBK0400148.1"/>
    </source>
</evidence>
<dbReference type="EMBL" id="JAEHHL010000007">
    <property type="protein sequence ID" value="MBK0400148.1"/>
    <property type="molecule type" value="Genomic_DNA"/>
</dbReference>
<evidence type="ECO:0000259" key="2">
    <source>
        <dbReference type="Pfam" id="PF05239"/>
    </source>
</evidence>
<protein>
    <submittedName>
        <fullName evidence="3">PRC-barrel domain-containing protein</fullName>
    </submittedName>
</protein>
<reference evidence="3" key="1">
    <citation type="submission" date="2020-12" db="EMBL/GenBank/DDBJ databases">
        <title>Bacterial taxonomy.</title>
        <authorList>
            <person name="Pan X."/>
        </authorList>
    </citation>
    <scope>NUCLEOTIDE SEQUENCE</scope>
    <source>
        <strain evidence="3">M0105</strain>
    </source>
</reference>
<accession>A0A8J7M8M9</accession>
<proteinExistence type="predicted"/>
<feature type="chain" id="PRO_5035183655" evidence="1">
    <location>
        <begin position="23"/>
        <end position="237"/>
    </location>
</feature>
<name>A0A8J7M8M9_9RHOB</name>
<dbReference type="InterPro" id="IPR027275">
    <property type="entry name" value="PRC-brl_dom"/>
</dbReference>
<keyword evidence="1" id="KW-0732">Signal</keyword>
<feature type="domain" description="PRC-barrel" evidence="2">
    <location>
        <begin position="40"/>
        <end position="114"/>
    </location>
</feature>
<dbReference type="Gene3D" id="2.30.30.240">
    <property type="entry name" value="PRC-barrel domain"/>
    <property type="match status" value="1"/>
</dbReference>
<dbReference type="SUPFAM" id="SSF50346">
    <property type="entry name" value="PRC-barrel domain"/>
    <property type="match status" value="1"/>
</dbReference>
<sequence length="237" mass="25499">MYRHLIACSTAATLALSGAVIAQEESSQGQSAIPLFDVVHSARALIDADVVNPEGEALGGVHDILLTRKGAPLSAVISVGGILGVGDKLVALPLNDIEMSDEDHIVIDATPDQLQERQAFVYDGATIASLAPLGFGKIAASEAMTWRAEYLAKWSERIDSLASATKSRADEMAETAEEKLRRNWDALERAWGDVRMSTEADWDRTTNAFEDAYEAFYRSWEESGLETPDGAGERGGG</sequence>
<evidence type="ECO:0000313" key="4">
    <source>
        <dbReference type="Proteomes" id="UP000655420"/>
    </source>
</evidence>
<feature type="signal peptide" evidence="1">
    <location>
        <begin position="1"/>
        <end position="22"/>
    </location>
</feature>
<organism evidence="3 4">
    <name type="scientific">Thermohalobaculum xanthum</name>
    <dbReference type="NCBI Taxonomy" id="2753746"/>
    <lineage>
        <taxon>Bacteria</taxon>
        <taxon>Pseudomonadati</taxon>
        <taxon>Pseudomonadota</taxon>
        <taxon>Alphaproteobacteria</taxon>
        <taxon>Rhodobacterales</taxon>
        <taxon>Paracoccaceae</taxon>
        <taxon>Thermohalobaculum</taxon>
    </lineage>
</organism>
<comment type="caution">
    <text evidence="3">The sequence shown here is derived from an EMBL/GenBank/DDBJ whole genome shotgun (WGS) entry which is preliminary data.</text>
</comment>
<dbReference type="Proteomes" id="UP000655420">
    <property type="component" value="Unassembled WGS sequence"/>
</dbReference>
<dbReference type="PANTHER" id="PTHR36505:SF1">
    <property type="entry name" value="BLR1072 PROTEIN"/>
    <property type="match status" value="1"/>
</dbReference>
<gene>
    <name evidence="3" type="ORF">H0I76_13195</name>
</gene>
<dbReference type="InterPro" id="IPR011033">
    <property type="entry name" value="PRC_barrel-like_sf"/>
</dbReference>
<dbReference type="PANTHER" id="PTHR36505">
    <property type="entry name" value="BLR1072 PROTEIN"/>
    <property type="match status" value="1"/>
</dbReference>
<keyword evidence="4" id="KW-1185">Reference proteome</keyword>